<dbReference type="Pfam" id="PF04519">
    <property type="entry name" value="Bactofilin"/>
    <property type="match status" value="1"/>
</dbReference>
<evidence type="ECO:0000256" key="1">
    <source>
        <dbReference type="ARBA" id="ARBA00044755"/>
    </source>
</evidence>
<sequence>MNYLFLSIALGFWLLSLLAWLMNFIFGAAIFGSLTVVFILFQKLFQEQMENMFGKNRKMMDIPQMQVDPVPVVPEKPTQVDDKQNNTVISGDVRFEGNLVASGQVYIYGQVCGNIDAGDGMVKIMHNGWVNGDINCRELIIDGKVNGECRAEALTIDVHGNISGAIVYASLTVKKGAILVGKAENIAKTEKENTNVIGFIPENTAQNKDKIGTAADTRHIALPTSAEHS</sequence>
<keyword evidence="2" id="KW-1133">Transmembrane helix</keyword>
<dbReference type="InterPro" id="IPR007607">
    <property type="entry name" value="BacA/B"/>
</dbReference>
<dbReference type="EMBL" id="SZPQ01000003">
    <property type="protein sequence ID" value="TKI07889.1"/>
    <property type="molecule type" value="Genomic_DNA"/>
</dbReference>
<reference evidence="3 4" key="1">
    <citation type="submission" date="2019-04" db="EMBL/GenBank/DDBJ databases">
        <authorList>
            <person name="Li M."/>
            <person name="Gao C."/>
        </authorList>
    </citation>
    <scope>NUCLEOTIDE SEQUENCE [LARGE SCALE GENOMIC DNA]</scope>
    <source>
        <strain evidence="3 4">BGMRC 2031</strain>
    </source>
</reference>
<protein>
    <submittedName>
        <fullName evidence="3">Polymer-forming cytoskeletal protein</fullName>
    </submittedName>
</protein>
<evidence type="ECO:0000313" key="4">
    <source>
        <dbReference type="Proteomes" id="UP000305202"/>
    </source>
</evidence>
<keyword evidence="2" id="KW-0812">Transmembrane</keyword>
<comment type="similarity">
    <text evidence="1">Belongs to the bactofilin family.</text>
</comment>
<dbReference type="PANTHER" id="PTHR35024">
    <property type="entry name" value="HYPOTHETICAL CYTOSOLIC PROTEIN"/>
    <property type="match status" value="1"/>
</dbReference>
<comment type="caution">
    <text evidence="3">The sequence shown here is derived from an EMBL/GenBank/DDBJ whole genome shotgun (WGS) entry which is preliminary data.</text>
</comment>
<evidence type="ECO:0000313" key="3">
    <source>
        <dbReference type="EMBL" id="TKI07889.1"/>
    </source>
</evidence>
<accession>A0ABY2SU71</accession>
<dbReference type="RefSeq" id="WP_136988885.1">
    <property type="nucleotide sequence ID" value="NZ_SZPQ01000003.1"/>
</dbReference>
<organism evidence="3 4">
    <name type="scientific">Martelella alba</name>
    <dbReference type="NCBI Taxonomy" id="2590451"/>
    <lineage>
        <taxon>Bacteria</taxon>
        <taxon>Pseudomonadati</taxon>
        <taxon>Pseudomonadota</taxon>
        <taxon>Alphaproteobacteria</taxon>
        <taxon>Hyphomicrobiales</taxon>
        <taxon>Aurantimonadaceae</taxon>
        <taxon>Martelella</taxon>
    </lineage>
</organism>
<keyword evidence="2" id="KW-0472">Membrane</keyword>
<name>A0ABY2SU71_9HYPH</name>
<dbReference type="Proteomes" id="UP000305202">
    <property type="component" value="Unassembled WGS sequence"/>
</dbReference>
<feature type="transmembrane region" description="Helical" evidence="2">
    <location>
        <begin position="12"/>
        <end position="41"/>
    </location>
</feature>
<gene>
    <name evidence="3" type="ORF">FCN80_05505</name>
</gene>
<keyword evidence="4" id="KW-1185">Reference proteome</keyword>
<proteinExistence type="inferred from homology"/>
<evidence type="ECO:0000256" key="2">
    <source>
        <dbReference type="SAM" id="Phobius"/>
    </source>
</evidence>
<dbReference type="PANTHER" id="PTHR35024:SF4">
    <property type="entry name" value="POLYMER-FORMING CYTOSKELETAL PROTEIN"/>
    <property type="match status" value="1"/>
</dbReference>